<dbReference type="EMBL" id="FN653463">
    <property type="protein sequence ID" value="CBY15276.1"/>
    <property type="molecule type" value="Genomic_DNA"/>
</dbReference>
<keyword evidence="1" id="KW-1133">Transmembrane helix</keyword>
<protein>
    <submittedName>
        <fullName evidence="2">Uncharacterized protein</fullName>
    </submittedName>
</protein>
<keyword evidence="3" id="KW-1185">Reference proteome</keyword>
<reference evidence="2" key="1">
    <citation type="journal article" date="2010" name="Science">
        <title>Plasticity of animal genome architecture unmasked by rapid evolution of a pelagic tunicate.</title>
        <authorList>
            <person name="Denoeud F."/>
            <person name="Henriet S."/>
            <person name="Mungpakdee S."/>
            <person name="Aury J.M."/>
            <person name="Da Silva C."/>
            <person name="Brinkmann H."/>
            <person name="Mikhaleva J."/>
            <person name="Olsen L.C."/>
            <person name="Jubin C."/>
            <person name="Canestro C."/>
            <person name="Bouquet J.M."/>
            <person name="Danks G."/>
            <person name="Poulain J."/>
            <person name="Campsteijn C."/>
            <person name="Adamski M."/>
            <person name="Cross I."/>
            <person name="Yadetie F."/>
            <person name="Muffato M."/>
            <person name="Louis A."/>
            <person name="Butcher S."/>
            <person name="Tsagkogeorga G."/>
            <person name="Konrad A."/>
            <person name="Singh S."/>
            <person name="Jensen M.F."/>
            <person name="Cong E.H."/>
            <person name="Eikeseth-Otteraa H."/>
            <person name="Noel B."/>
            <person name="Anthouard V."/>
            <person name="Porcel B.M."/>
            <person name="Kachouri-Lafond R."/>
            <person name="Nishino A."/>
            <person name="Ugolini M."/>
            <person name="Chourrout P."/>
            <person name="Nishida H."/>
            <person name="Aasland R."/>
            <person name="Huzurbazar S."/>
            <person name="Westhof E."/>
            <person name="Delsuc F."/>
            <person name="Lehrach H."/>
            <person name="Reinhardt R."/>
            <person name="Weissenbach J."/>
            <person name="Roy S.W."/>
            <person name="Artiguenave F."/>
            <person name="Postlethwait J.H."/>
            <person name="Manak J.R."/>
            <person name="Thompson E.M."/>
            <person name="Jaillon O."/>
            <person name="Du Pasquier L."/>
            <person name="Boudinot P."/>
            <person name="Liberles D.A."/>
            <person name="Volff J.N."/>
            <person name="Philippe H."/>
            <person name="Lenhard B."/>
            <person name="Roest Crollius H."/>
            <person name="Wincker P."/>
            <person name="Chourrout D."/>
        </authorList>
    </citation>
    <scope>NUCLEOTIDE SEQUENCE [LARGE SCALE GENOMIC DNA]</scope>
</reference>
<proteinExistence type="predicted"/>
<gene>
    <name evidence="2" type="ORF">GSOID_T00012173001</name>
</gene>
<dbReference type="InParanoid" id="E4Y064"/>
<dbReference type="AlphaFoldDB" id="E4Y064"/>
<dbReference type="Proteomes" id="UP000001307">
    <property type="component" value="Unassembled WGS sequence"/>
</dbReference>
<feature type="transmembrane region" description="Helical" evidence="1">
    <location>
        <begin position="12"/>
        <end position="32"/>
    </location>
</feature>
<evidence type="ECO:0000313" key="2">
    <source>
        <dbReference type="EMBL" id="CBY15276.1"/>
    </source>
</evidence>
<accession>E4Y064</accession>
<keyword evidence="1" id="KW-0812">Transmembrane</keyword>
<sequence>MNQTERDIIATAQAVSVLLLGIGGILLGIRLATGGRRSLYPLSLIQLHSAQQAELTKNQEEFLKKLEAVVNRSEMDRSPISDDESSDATVGAIIAELKQLSSSFPSVFGEPPLPEPLDLLVTVDEQPQKQRKKAGSSFLQQNECLALREGTDRIVAPTEETKTKRVQRPAESSEDMIKFRIYRSNPRTAFIQLVLPRLENSMGPSPQVPEEFEPTIGRLILTMNKIANDGSWPH</sequence>
<feature type="non-terminal residue" evidence="2">
    <location>
        <position position="234"/>
    </location>
</feature>
<evidence type="ECO:0000313" key="3">
    <source>
        <dbReference type="Proteomes" id="UP000001307"/>
    </source>
</evidence>
<keyword evidence="1" id="KW-0472">Membrane</keyword>
<evidence type="ECO:0000256" key="1">
    <source>
        <dbReference type="SAM" id="Phobius"/>
    </source>
</evidence>
<name>E4Y064_OIKDI</name>
<organism evidence="2">
    <name type="scientific">Oikopleura dioica</name>
    <name type="common">Tunicate</name>
    <dbReference type="NCBI Taxonomy" id="34765"/>
    <lineage>
        <taxon>Eukaryota</taxon>
        <taxon>Metazoa</taxon>
        <taxon>Chordata</taxon>
        <taxon>Tunicata</taxon>
        <taxon>Appendicularia</taxon>
        <taxon>Copelata</taxon>
        <taxon>Oikopleuridae</taxon>
        <taxon>Oikopleura</taxon>
    </lineage>
</organism>